<evidence type="ECO:0000313" key="2">
    <source>
        <dbReference type="EMBL" id="RPA29131.1"/>
    </source>
</evidence>
<reference evidence="3" key="1">
    <citation type="submission" date="2018-10" db="EMBL/GenBank/DDBJ databases">
        <title>FDA dAtabase for Regulatory Grade micrObial Sequences (FDA-ARGOS): Supporting development and validation of Infectious Disease Dx tests.</title>
        <authorList>
            <person name="Minogue T."/>
            <person name="Wolcott M."/>
            <person name="Wasieloski L."/>
            <person name="Aguilar W."/>
            <person name="Moore D."/>
            <person name="Jaissle J."/>
            <person name="Tallon L."/>
            <person name="Sadzewicz L."/>
            <person name="Zhao X."/>
            <person name="Vavikolanu K."/>
            <person name="Mehta A."/>
            <person name="Aluvathingal J."/>
            <person name="Nadendla S."/>
            <person name="Yan Y."/>
            <person name="Sichtig H."/>
        </authorList>
    </citation>
    <scope>NUCLEOTIDE SEQUENCE [LARGE SCALE GENOMIC DNA]</scope>
    <source>
        <strain evidence="3">FDAARGOS_588</strain>
    </source>
</reference>
<sequence length="111" mass="11511">MTGGERPLRAACAARSPPAGHVALGVSIDGARASHARRAGRRLVDGAADRAIRAPHGLQCAVRGARAAAHACTPSAMHPRSAPARQAASVRLAARPRPVNARRAWVRPPRA</sequence>
<organism evidence="2 3">
    <name type="scientific">Burkholderia mallei</name>
    <name type="common">Pseudomonas mallei</name>
    <dbReference type="NCBI Taxonomy" id="13373"/>
    <lineage>
        <taxon>Bacteria</taxon>
        <taxon>Pseudomonadati</taxon>
        <taxon>Pseudomonadota</taxon>
        <taxon>Betaproteobacteria</taxon>
        <taxon>Burkholderiales</taxon>
        <taxon>Burkholderiaceae</taxon>
        <taxon>Burkholderia</taxon>
        <taxon>pseudomallei group</taxon>
    </lineage>
</organism>
<comment type="caution">
    <text evidence="2">The sequence shown here is derived from an EMBL/GenBank/DDBJ whole genome shotgun (WGS) entry which is preliminary data.</text>
</comment>
<feature type="compositionally biased region" description="Low complexity" evidence="1">
    <location>
        <begin position="90"/>
        <end position="111"/>
    </location>
</feature>
<feature type="region of interest" description="Disordered" evidence="1">
    <location>
        <begin position="73"/>
        <end position="111"/>
    </location>
</feature>
<accession>A0AAX1XCF6</accession>
<dbReference type="Proteomes" id="UP000269379">
    <property type="component" value="Unassembled WGS sequence"/>
</dbReference>
<proteinExistence type="predicted"/>
<dbReference type="AlphaFoldDB" id="A0AAX1XCF6"/>
<dbReference type="EMBL" id="RKJW01000001">
    <property type="protein sequence ID" value="RPA29131.1"/>
    <property type="molecule type" value="Genomic_DNA"/>
</dbReference>
<gene>
    <name evidence="2" type="ORF">EGT70_05855</name>
</gene>
<name>A0AAX1XCF6_BURML</name>
<evidence type="ECO:0000256" key="1">
    <source>
        <dbReference type="SAM" id="MobiDB-lite"/>
    </source>
</evidence>
<protein>
    <submittedName>
        <fullName evidence="2">Uncharacterized protein</fullName>
    </submittedName>
</protein>
<evidence type="ECO:0000313" key="3">
    <source>
        <dbReference type="Proteomes" id="UP000269379"/>
    </source>
</evidence>